<dbReference type="Proteomes" id="UP000789920">
    <property type="component" value="Unassembled WGS sequence"/>
</dbReference>
<sequence length="171" mass="19760">LLTDRLSECGYNINITEDYPSIDSKLTENNKGKELLLQVLSIKKTLNTEKYSMIANAQVLSDIEALDIQKCLEREEYIDLAYRLALQNYNLASFYRKTPEDITEDFVEKYSQKEMQNAYSVLVQAVNPLDNLRENYRFIVIRNSREKASCDSLLPKVIALEEILQGIDYSS</sequence>
<organism evidence="1 2">
    <name type="scientific">Racocetra persica</name>
    <dbReference type="NCBI Taxonomy" id="160502"/>
    <lineage>
        <taxon>Eukaryota</taxon>
        <taxon>Fungi</taxon>
        <taxon>Fungi incertae sedis</taxon>
        <taxon>Mucoromycota</taxon>
        <taxon>Glomeromycotina</taxon>
        <taxon>Glomeromycetes</taxon>
        <taxon>Diversisporales</taxon>
        <taxon>Gigasporaceae</taxon>
        <taxon>Racocetra</taxon>
    </lineage>
</organism>
<name>A0ACA9S0N2_9GLOM</name>
<reference evidence="1" key="1">
    <citation type="submission" date="2021-06" db="EMBL/GenBank/DDBJ databases">
        <authorList>
            <person name="Kallberg Y."/>
            <person name="Tangrot J."/>
            <person name="Rosling A."/>
        </authorList>
    </citation>
    <scope>NUCLEOTIDE SEQUENCE</scope>
    <source>
        <strain evidence="1">MA461A</strain>
    </source>
</reference>
<dbReference type="EMBL" id="CAJVQC010081834">
    <property type="protein sequence ID" value="CAG8819088.1"/>
    <property type="molecule type" value="Genomic_DNA"/>
</dbReference>
<proteinExistence type="predicted"/>
<accession>A0ACA9S0N2</accession>
<comment type="caution">
    <text evidence="1">The sequence shown here is derived from an EMBL/GenBank/DDBJ whole genome shotgun (WGS) entry which is preliminary data.</text>
</comment>
<feature type="non-terminal residue" evidence="1">
    <location>
        <position position="171"/>
    </location>
</feature>
<evidence type="ECO:0000313" key="1">
    <source>
        <dbReference type="EMBL" id="CAG8819088.1"/>
    </source>
</evidence>
<gene>
    <name evidence="1" type="ORF">RPERSI_LOCUS25057</name>
</gene>
<feature type="non-terminal residue" evidence="1">
    <location>
        <position position="1"/>
    </location>
</feature>
<evidence type="ECO:0000313" key="2">
    <source>
        <dbReference type="Proteomes" id="UP000789920"/>
    </source>
</evidence>
<protein>
    <submittedName>
        <fullName evidence="1">8867_t:CDS:1</fullName>
    </submittedName>
</protein>
<keyword evidence="2" id="KW-1185">Reference proteome</keyword>